<keyword evidence="3" id="KW-0732">Signal</keyword>
<sequence length="299" mass="31600">MGSVMKTIALISTLLALPAASLLAQGQSEFEALRSRVSSNERRIDLLEREIKRLRASDTTDRAATPQKAAPTATTGEYIVVKGDSLSRIATRNKTTVAALKKENGLRSDILRIGQKLRVPGSASVATKAEISSKSAPAVAYGSKHKVRSGETFYSIARDHKVSVQSLIAANPKVRANSLRVGQELSIDGTATPMKTSGAVASKKSQPKAKSPSRSVAKAETSKAAAPKSAPSKPASSTPVSTKSAEPTIRTITVHEQMTYGQFASKYGASTTQLNALNGLSLNKSTMLAKGSELYVPKY</sequence>
<accession>A0AAT9FJF6</accession>
<evidence type="ECO:0000256" key="3">
    <source>
        <dbReference type="SAM" id="SignalP"/>
    </source>
</evidence>
<gene>
    <name evidence="5" type="ORF">NT6N_11440</name>
</gene>
<feature type="region of interest" description="Disordered" evidence="2">
    <location>
        <begin position="189"/>
        <end position="249"/>
    </location>
</feature>
<feature type="compositionally biased region" description="Low complexity" evidence="2">
    <location>
        <begin position="201"/>
        <end position="245"/>
    </location>
</feature>
<dbReference type="PANTHER" id="PTHR33734:SF22">
    <property type="entry name" value="MEMBRANE-BOUND LYTIC MUREIN TRANSGLYCOSYLASE D"/>
    <property type="match status" value="1"/>
</dbReference>
<dbReference type="SUPFAM" id="SSF54106">
    <property type="entry name" value="LysM domain"/>
    <property type="match status" value="2"/>
</dbReference>
<dbReference type="SMART" id="SM00257">
    <property type="entry name" value="LysM"/>
    <property type="match status" value="3"/>
</dbReference>
<dbReference type="CDD" id="cd00118">
    <property type="entry name" value="LysM"/>
    <property type="match status" value="2"/>
</dbReference>
<dbReference type="GO" id="GO:0008932">
    <property type="term" value="F:lytic endotransglycosylase activity"/>
    <property type="evidence" value="ECO:0007669"/>
    <property type="project" value="TreeGrafter"/>
</dbReference>
<evidence type="ECO:0000256" key="1">
    <source>
        <dbReference type="SAM" id="Coils"/>
    </source>
</evidence>
<dbReference type="PROSITE" id="PS51782">
    <property type="entry name" value="LYSM"/>
    <property type="match status" value="2"/>
</dbReference>
<dbReference type="AlphaFoldDB" id="A0AAT9FJF6"/>
<evidence type="ECO:0000256" key="2">
    <source>
        <dbReference type="SAM" id="MobiDB-lite"/>
    </source>
</evidence>
<name>A0AAT9FJF6_9BACT</name>
<feature type="domain" description="LysM" evidence="4">
    <location>
        <begin position="143"/>
        <end position="187"/>
    </location>
</feature>
<dbReference type="PANTHER" id="PTHR33734">
    <property type="entry name" value="LYSM DOMAIN-CONTAINING GPI-ANCHORED PROTEIN 2"/>
    <property type="match status" value="1"/>
</dbReference>
<dbReference type="EMBL" id="AP026866">
    <property type="protein sequence ID" value="BDS06104.1"/>
    <property type="molecule type" value="Genomic_DNA"/>
</dbReference>
<dbReference type="Pfam" id="PF01476">
    <property type="entry name" value="LysM"/>
    <property type="match status" value="2"/>
</dbReference>
<keyword evidence="1" id="KW-0175">Coiled coil</keyword>
<dbReference type="Gene3D" id="3.10.350.10">
    <property type="entry name" value="LysM domain"/>
    <property type="match status" value="2"/>
</dbReference>
<feature type="signal peptide" evidence="3">
    <location>
        <begin position="1"/>
        <end position="24"/>
    </location>
</feature>
<evidence type="ECO:0000313" key="5">
    <source>
        <dbReference type="EMBL" id="BDS06104.1"/>
    </source>
</evidence>
<dbReference type="InterPro" id="IPR018392">
    <property type="entry name" value="LysM"/>
</dbReference>
<evidence type="ECO:0000259" key="4">
    <source>
        <dbReference type="PROSITE" id="PS51782"/>
    </source>
</evidence>
<dbReference type="InterPro" id="IPR036779">
    <property type="entry name" value="LysM_dom_sf"/>
</dbReference>
<feature type="coiled-coil region" evidence="1">
    <location>
        <begin position="30"/>
        <end position="57"/>
    </location>
</feature>
<protein>
    <recommendedName>
        <fullName evidence="4">LysM domain-containing protein</fullName>
    </recommendedName>
</protein>
<feature type="domain" description="LysM" evidence="4">
    <location>
        <begin position="76"/>
        <end position="119"/>
    </location>
</feature>
<reference evidence="5" key="1">
    <citation type="submission" date="2024-07" db="EMBL/GenBank/DDBJ databases">
        <title>Complete genome sequence of Verrucomicrobiaceae bacterium NT6N.</title>
        <authorList>
            <person name="Huang C."/>
            <person name="Takami H."/>
            <person name="Hamasaki K."/>
        </authorList>
    </citation>
    <scope>NUCLEOTIDE SEQUENCE</scope>
    <source>
        <strain evidence="5">NT6N</strain>
    </source>
</reference>
<proteinExistence type="predicted"/>
<organism evidence="5">
    <name type="scientific">Oceaniferula spumae</name>
    <dbReference type="NCBI Taxonomy" id="2979115"/>
    <lineage>
        <taxon>Bacteria</taxon>
        <taxon>Pseudomonadati</taxon>
        <taxon>Verrucomicrobiota</taxon>
        <taxon>Verrucomicrobiia</taxon>
        <taxon>Verrucomicrobiales</taxon>
        <taxon>Verrucomicrobiaceae</taxon>
        <taxon>Oceaniferula</taxon>
    </lineage>
</organism>
<feature type="chain" id="PRO_5043669661" description="LysM domain-containing protein" evidence="3">
    <location>
        <begin position="25"/>
        <end position="299"/>
    </location>
</feature>
<dbReference type="KEGG" id="osu:NT6N_11440"/>